<reference evidence="3 4" key="1">
    <citation type="journal article" date="2020" name="Cell">
        <title>Large-Scale Comparative Analyses of Tick Genomes Elucidate Their Genetic Diversity and Vector Capacities.</title>
        <authorList>
            <consortium name="Tick Genome and Microbiome Consortium (TIGMIC)"/>
            <person name="Jia N."/>
            <person name="Wang J."/>
            <person name="Shi W."/>
            <person name="Du L."/>
            <person name="Sun Y."/>
            <person name="Zhan W."/>
            <person name="Jiang J.F."/>
            <person name="Wang Q."/>
            <person name="Zhang B."/>
            <person name="Ji P."/>
            <person name="Bell-Sakyi L."/>
            <person name="Cui X.M."/>
            <person name="Yuan T.T."/>
            <person name="Jiang B.G."/>
            <person name="Yang W.F."/>
            <person name="Lam T.T."/>
            <person name="Chang Q.C."/>
            <person name="Ding S.J."/>
            <person name="Wang X.J."/>
            <person name="Zhu J.G."/>
            <person name="Ruan X.D."/>
            <person name="Zhao L."/>
            <person name="Wei J.T."/>
            <person name="Ye R.Z."/>
            <person name="Que T.C."/>
            <person name="Du C.H."/>
            <person name="Zhou Y.H."/>
            <person name="Cheng J.X."/>
            <person name="Dai P.F."/>
            <person name="Guo W.B."/>
            <person name="Han X.H."/>
            <person name="Huang E.J."/>
            <person name="Li L.F."/>
            <person name="Wei W."/>
            <person name="Gao Y.C."/>
            <person name="Liu J.Z."/>
            <person name="Shao H.Z."/>
            <person name="Wang X."/>
            <person name="Wang C.C."/>
            <person name="Yang T.C."/>
            <person name="Huo Q.B."/>
            <person name="Li W."/>
            <person name="Chen H.Y."/>
            <person name="Chen S.E."/>
            <person name="Zhou L.G."/>
            <person name="Ni X.B."/>
            <person name="Tian J.H."/>
            <person name="Sheng Y."/>
            <person name="Liu T."/>
            <person name="Pan Y.S."/>
            <person name="Xia L.Y."/>
            <person name="Li J."/>
            <person name="Zhao F."/>
            <person name="Cao W.C."/>
        </authorList>
    </citation>
    <scope>NUCLEOTIDE SEQUENCE [LARGE SCALE GENOMIC DNA]</scope>
    <source>
        <strain evidence="3">HaeL-2018</strain>
    </source>
</reference>
<evidence type="ECO:0000313" key="4">
    <source>
        <dbReference type="Proteomes" id="UP000821853"/>
    </source>
</evidence>
<sequence>MFTVYAPTIGVRLLRRVRPTRRLIGSLGRLEELKTEAACWSPMFVARPGRTGNFGGNPVRSSEQEGPRFQEEPPGLVEFTNAKEASVPCQAVGRPPPAVRWIKLPDGVVAAEVPGLRYVRPDGSLVFPKFAPKDFRQDVHATQYRCVATNSVGSVASRDVKVRAD</sequence>
<evidence type="ECO:0000256" key="1">
    <source>
        <dbReference type="SAM" id="MobiDB-lite"/>
    </source>
</evidence>
<dbReference type="Pfam" id="PF07679">
    <property type="entry name" value="I-set"/>
    <property type="match status" value="1"/>
</dbReference>
<proteinExistence type="predicted"/>
<dbReference type="InterPro" id="IPR036179">
    <property type="entry name" value="Ig-like_dom_sf"/>
</dbReference>
<comment type="caution">
    <text evidence="3">The sequence shown here is derived from an EMBL/GenBank/DDBJ whole genome shotgun (WGS) entry which is preliminary data.</text>
</comment>
<gene>
    <name evidence="3" type="ORF">HPB48_005611</name>
</gene>
<dbReference type="InterPro" id="IPR013783">
    <property type="entry name" value="Ig-like_fold"/>
</dbReference>
<protein>
    <recommendedName>
        <fullName evidence="2">Ig-like domain-containing protein</fullName>
    </recommendedName>
</protein>
<accession>A0A9J6GGK4</accession>
<dbReference type="Proteomes" id="UP000821853">
    <property type="component" value="Chromosome 4"/>
</dbReference>
<keyword evidence="4" id="KW-1185">Reference proteome</keyword>
<feature type="domain" description="Ig-like" evidence="2">
    <location>
        <begin position="67"/>
        <end position="161"/>
    </location>
</feature>
<dbReference type="PROSITE" id="PS50835">
    <property type="entry name" value="IG_LIKE"/>
    <property type="match status" value="1"/>
</dbReference>
<feature type="region of interest" description="Disordered" evidence="1">
    <location>
        <begin position="51"/>
        <end position="72"/>
    </location>
</feature>
<dbReference type="Gene3D" id="2.60.40.10">
    <property type="entry name" value="Immunoglobulins"/>
    <property type="match status" value="1"/>
</dbReference>
<evidence type="ECO:0000259" key="2">
    <source>
        <dbReference type="PROSITE" id="PS50835"/>
    </source>
</evidence>
<dbReference type="InterPro" id="IPR007110">
    <property type="entry name" value="Ig-like_dom"/>
</dbReference>
<dbReference type="SUPFAM" id="SSF48726">
    <property type="entry name" value="Immunoglobulin"/>
    <property type="match status" value="1"/>
</dbReference>
<name>A0A9J6GGK4_HAELO</name>
<organism evidence="3 4">
    <name type="scientific">Haemaphysalis longicornis</name>
    <name type="common">Bush tick</name>
    <dbReference type="NCBI Taxonomy" id="44386"/>
    <lineage>
        <taxon>Eukaryota</taxon>
        <taxon>Metazoa</taxon>
        <taxon>Ecdysozoa</taxon>
        <taxon>Arthropoda</taxon>
        <taxon>Chelicerata</taxon>
        <taxon>Arachnida</taxon>
        <taxon>Acari</taxon>
        <taxon>Parasitiformes</taxon>
        <taxon>Ixodida</taxon>
        <taxon>Ixodoidea</taxon>
        <taxon>Ixodidae</taxon>
        <taxon>Haemaphysalinae</taxon>
        <taxon>Haemaphysalis</taxon>
    </lineage>
</organism>
<dbReference type="AlphaFoldDB" id="A0A9J6GGK4"/>
<evidence type="ECO:0000313" key="3">
    <source>
        <dbReference type="EMBL" id="KAH9374291.1"/>
    </source>
</evidence>
<dbReference type="InterPro" id="IPR013098">
    <property type="entry name" value="Ig_I-set"/>
</dbReference>
<dbReference type="OrthoDB" id="5969272at2759"/>
<feature type="compositionally biased region" description="Basic and acidic residues" evidence="1">
    <location>
        <begin position="62"/>
        <end position="71"/>
    </location>
</feature>
<dbReference type="EMBL" id="JABSTR010000006">
    <property type="protein sequence ID" value="KAH9374291.1"/>
    <property type="molecule type" value="Genomic_DNA"/>
</dbReference>
<dbReference type="VEuPathDB" id="VectorBase:HLOH_044999"/>